<gene>
    <name evidence="1" type="ORF">EUGRSUZ_D01186</name>
</gene>
<proteinExistence type="predicted"/>
<sequence>MVLLEWLVCRRSLKGTRPGSIAFSFSGNGAVYSSSSQFFLTRYIRREHAHGKCYIQAFFYCFLPRSLPHRMEGTD</sequence>
<dbReference type="InParanoid" id="A0A059CEE6"/>
<dbReference type="AlphaFoldDB" id="A0A059CEE6"/>
<protein>
    <submittedName>
        <fullName evidence="1">Uncharacterized protein</fullName>
    </submittedName>
</protein>
<organism evidence="1">
    <name type="scientific">Eucalyptus grandis</name>
    <name type="common">Flooded gum</name>
    <dbReference type="NCBI Taxonomy" id="71139"/>
    <lineage>
        <taxon>Eukaryota</taxon>
        <taxon>Viridiplantae</taxon>
        <taxon>Streptophyta</taxon>
        <taxon>Embryophyta</taxon>
        <taxon>Tracheophyta</taxon>
        <taxon>Spermatophyta</taxon>
        <taxon>Magnoliopsida</taxon>
        <taxon>eudicotyledons</taxon>
        <taxon>Gunneridae</taxon>
        <taxon>Pentapetalae</taxon>
        <taxon>rosids</taxon>
        <taxon>malvids</taxon>
        <taxon>Myrtales</taxon>
        <taxon>Myrtaceae</taxon>
        <taxon>Myrtoideae</taxon>
        <taxon>Eucalypteae</taxon>
        <taxon>Eucalyptus</taxon>
    </lineage>
</organism>
<evidence type="ECO:0000313" key="1">
    <source>
        <dbReference type="EMBL" id="KCW76833.1"/>
    </source>
</evidence>
<name>A0A059CEE6_EUCGR</name>
<dbReference type="Gramene" id="KCW76833">
    <property type="protein sequence ID" value="KCW76833"/>
    <property type="gene ID" value="EUGRSUZ_D01186"/>
</dbReference>
<reference evidence="1" key="1">
    <citation type="submission" date="2013-07" db="EMBL/GenBank/DDBJ databases">
        <title>The genome of Eucalyptus grandis.</title>
        <authorList>
            <person name="Schmutz J."/>
            <person name="Hayes R."/>
            <person name="Myburg A."/>
            <person name="Tuskan G."/>
            <person name="Grattapaglia D."/>
            <person name="Rokhsar D.S."/>
        </authorList>
    </citation>
    <scope>NUCLEOTIDE SEQUENCE</scope>
    <source>
        <tissue evidence="1">Leaf extractions</tissue>
    </source>
</reference>
<accession>A0A059CEE6</accession>
<dbReference type="EMBL" id="KK198756">
    <property type="protein sequence ID" value="KCW76833.1"/>
    <property type="molecule type" value="Genomic_DNA"/>
</dbReference>